<dbReference type="Pfam" id="PF00535">
    <property type="entry name" value="Glycos_transf_2"/>
    <property type="match status" value="1"/>
</dbReference>
<reference evidence="2 3" key="1">
    <citation type="journal article" date="2015" name="Int J Genomics">
        <title>Comparative Genomics Revealed Genetic Diversity and Species/Strain-Level Differences in Carbohydrate Metabolism of Three Probiotic Bifidobacterial Species.</title>
        <authorList>
            <person name="Odamaki T."/>
            <person name="Horigome A."/>
            <person name="Sugahara H."/>
            <person name="Hashikura N."/>
            <person name="Minami J."/>
            <person name="Xiao J.Z."/>
            <person name="Abe F."/>
        </authorList>
    </citation>
    <scope>NUCLEOTIDE SEQUENCE [LARGE SCALE GENOMIC DNA]</scope>
    <source>
        <strain evidence="2 3">MCC 1114</strain>
    </source>
</reference>
<dbReference type="CDD" id="cd00761">
    <property type="entry name" value="Glyco_tranf_GTA_type"/>
    <property type="match status" value="1"/>
</dbReference>
<comment type="caution">
    <text evidence="2">The sequence shown here is derived from an EMBL/GenBank/DDBJ whole genome shotgun (WGS) entry which is preliminary data.</text>
</comment>
<feature type="domain" description="Glycosyltransferase 2-like" evidence="1">
    <location>
        <begin position="11"/>
        <end position="137"/>
    </location>
</feature>
<dbReference type="GO" id="GO:0016758">
    <property type="term" value="F:hexosyltransferase activity"/>
    <property type="evidence" value="ECO:0007669"/>
    <property type="project" value="UniProtKB-ARBA"/>
</dbReference>
<dbReference type="InterPro" id="IPR029044">
    <property type="entry name" value="Nucleotide-diphossugar_trans"/>
</dbReference>
<dbReference type="EMBL" id="AVQC01000032">
    <property type="protein sequence ID" value="KOA61547.1"/>
    <property type="molecule type" value="Genomic_DNA"/>
</dbReference>
<proteinExistence type="predicted"/>
<evidence type="ECO:0000313" key="3">
    <source>
        <dbReference type="Proteomes" id="UP000036802"/>
    </source>
</evidence>
<dbReference type="SUPFAM" id="SSF53448">
    <property type="entry name" value="Nucleotide-diphospho-sugar transferases"/>
    <property type="match status" value="1"/>
</dbReference>
<dbReference type="InterPro" id="IPR001173">
    <property type="entry name" value="Glyco_trans_2-like"/>
</dbReference>
<dbReference type="PANTHER" id="PTHR22916:SF3">
    <property type="entry name" value="UDP-GLCNAC:BETAGAL BETA-1,3-N-ACETYLGLUCOSAMINYLTRANSFERASE-LIKE PROTEIN 1"/>
    <property type="match status" value="1"/>
</dbReference>
<dbReference type="Proteomes" id="UP000036802">
    <property type="component" value="Unassembled WGS sequence"/>
</dbReference>
<evidence type="ECO:0000313" key="2">
    <source>
        <dbReference type="EMBL" id="KOA61547.1"/>
    </source>
</evidence>
<organism evidence="2 3">
    <name type="scientific">Bifidobacterium breve MCC 1114</name>
    <dbReference type="NCBI Taxonomy" id="1365964"/>
    <lineage>
        <taxon>Bacteria</taxon>
        <taxon>Bacillati</taxon>
        <taxon>Actinomycetota</taxon>
        <taxon>Actinomycetes</taxon>
        <taxon>Bifidobacteriales</taxon>
        <taxon>Bifidobacteriaceae</taxon>
        <taxon>Bifidobacterium</taxon>
    </lineage>
</organism>
<accession>A0A0L7CP75</accession>
<protein>
    <recommendedName>
        <fullName evidence="1">Glycosyltransferase 2-like domain-containing protein</fullName>
    </recommendedName>
</protein>
<dbReference type="Gene3D" id="3.90.550.10">
    <property type="entry name" value="Spore Coat Polysaccharide Biosynthesis Protein SpsA, Chain A"/>
    <property type="match status" value="1"/>
</dbReference>
<dbReference type="PANTHER" id="PTHR22916">
    <property type="entry name" value="GLYCOSYLTRANSFERASE"/>
    <property type="match status" value="1"/>
</dbReference>
<sequence length="171" mass="19075">MKPTTQTILISVIIPAFNCEAAIGRCLQSLIDQTLFKNLEILVIDDGSTDETCEIVESFAIQNTEIHLVKQTNSGPAAARNRGLDRARGEFFSFVDSDDYVDIDYFEKMLSYADETVAIVNAEANRVSTDGSVVPFPQRELFKTWPSTILTVFSLNILMRLFGRVCTGLPR</sequence>
<dbReference type="RefSeq" id="WP_052790901.1">
    <property type="nucleotide sequence ID" value="NZ_AVQC01000032.1"/>
</dbReference>
<dbReference type="AlphaFoldDB" id="A0A0L7CP75"/>
<name>A0A0L7CP75_BIFBR</name>
<gene>
    <name evidence="2" type="ORF">BBM1114_11150</name>
</gene>
<dbReference type="PATRIC" id="fig|1365964.3.peg.2257"/>
<evidence type="ECO:0000259" key="1">
    <source>
        <dbReference type="Pfam" id="PF00535"/>
    </source>
</evidence>